<dbReference type="InterPro" id="IPR000159">
    <property type="entry name" value="RA_dom"/>
</dbReference>
<evidence type="ECO:0000256" key="1">
    <source>
        <dbReference type="SAM" id="MobiDB-lite"/>
    </source>
</evidence>
<dbReference type="InterPro" id="IPR033593">
    <property type="entry name" value="N-RASSF"/>
</dbReference>
<reference evidence="3 4" key="1">
    <citation type="journal article" date="2019" name="PLoS Biol.">
        <title>Sex chromosomes control vertical transmission of feminizing Wolbachia symbionts in an isopod.</title>
        <authorList>
            <person name="Becking T."/>
            <person name="Chebbi M.A."/>
            <person name="Giraud I."/>
            <person name="Moumen B."/>
            <person name="Laverre T."/>
            <person name="Caubet Y."/>
            <person name="Peccoud J."/>
            <person name="Gilbert C."/>
            <person name="Cordaux R."/>
        </authorList>
    </citation>
    <scope>NUCLEOTIDE SEQUENCE [LARGE SCALE GENOMIC DNA]</scope>
    <source>
        <strain evidence="3">ANa2</strain>
        <tissue evidence="3">Whole body excluding digestive tract and cuticle</tissue>
    </source>
</reference>
<feature type="compositionally biased region" description="Polar residues" evidence="1">
    <location>
        <begin position="129"/>
        <end position="139"/>
    </location>
</feature>
<protein>
    <submittedName>
        <fullName evidence="3">Ras association domain-containing protein 8</fullName>
    </submittedName>
</protein>
<proteinExistence type="predicted"/>
<dbReference type="PANTHER" id="PTHR15286">
    <property type="entry name" value="RAS-ASSOCIATING DOMAIN CONTAINING PROTEIN"/>
    <property type="match status" value="1"/>
</dbReference>
<dbReference type="EMBL" id="SEYY01025057">
    <property type="protein sequence ID" value="KAB7493696.1"/>
    <property type="molecule type" value="Genomic_DNA"/>
</dbReference>
<sequence>MELKVWVEGIQRIVCGVSESTTCQDVVYALAHATGKTGRFTLMERWRNNERLLAPHEHPLKATHGSLSSNQRTSQPLPGGPQRITQKGSSSTLDPSQKSTLQSSFQNRDIKKSLTFSGGHTSHLPISTEGVTSVQGSEVGSFQSSQGYISRVSPVTQHPHPYPSVHQESSSGHQRPLYPPSSSSARPMFSINRPPAPPPYELVRGHPPPPPPPTGSSNPRHQLHTQNTYGVYPQDKQQHQQQKDWRNTLQHPQPPPPHPSVVRPSPQPFQPLFRAPQHPSNPGHSRPLRELPPYRDPPPPPPPSHPALKKISPKTNSHSPPNSLSDCTSSKLFDKEKKPFSGNNKGADGVGGESSGVTQEERERLERVHNVTFGNRSSDLVAKSGSQVAVSTKGRDKLKKEDCRTKEELTSDRSLNSSGEWPDKAKSSRSSSPVKSMHADSNKNASQTTTLNNNLSEIPKNHEGEDKNAVVQNIIKQLVKNSAKEINSIGSNSNNSNHNTEEVIVDGYYRELVKLVNQQREKISAQQVDLTKFEAEIAFAEGRRKEEESRLTYLQEEIQRLEKTSEKNVDLKLLNQLEEQLRSAKKAETTSKDEISELQKKISSCDQKLGQMNTRVRSIEEALRHEELAQQQKAQEAFQEEEQEALLREIEKLQLAVDQATTQADHTQEISQELAQE</sequence>
<feature type="region of interest" description="Disordered" evidence="1">
    <location>
        <begin position="658"/>
        <end position="677"/>
    </location>
</feature>
<feature type="compositionally biased region" description="Polar residues" evidence="1">
    <location>
        <begin position="65"/>
        <end position="76"/>
    </location>
</feature>
<feature type="compositionally biased region" description="Pro residues" evidence="1">
    <location>
        <begin position="294"/>
        <end position="305"/>
    </location>
</feature>
<feature type="region of interest" description="Disordered" evidence="1">
    <location>
        <begin position="60"/>
        <end position="139"/>
    </location>
</feature>
<dbReference type="Pfam" id="PF00788">
    <property type="entry name" value="RA"/>
    <property type="match status" value="1"/>
</dbReference>
<feature type="compositionally biased region" description="Pro residues" evidence="1">
    <location>
        <begin position="194"/>
        <end position="214"/>
    </location>
</feature>
<feature type="compositionally biased region" description="Polar residues" evidence="1">
    <location>
        <begin position="372"/>
        <end position="390"/>
    </location>
</feature>
<dbReference type="OrthoDB" id="10051571at2759"/>
<dbReference type="Gene3D" id="1.10.287.1490">
    <property type="match status" value="1"/>
</dbReference>
<dbReference type="Proteomes" id="UP000326759">
    <property type="component" value="Unassembled WGS sequence"/>
</dbReference>
<feature type="compositionally biased region" description="Pro residues" evidence="1">
    <location>
        <begin position="252"/>
        <end position="269"/>
    </location>
</feature>
<dbReference type="InterPro" id="IPR029071">
    <property type="entry name" value="Ubiquitin-like_domsf"/>
</dbReference>
<feature type="compositionally biased region" description="Polar residues" evidence="1">
    <location>
        <begin position="83"/>
        <end position="107"/>
    </location>
</feature>
<feature type="region of interest" description="Disordered" evidence="1">
    <location>
        <begin position="153"/>
        <end position="464"/>
    </location>
</feature>
<name>A0A5N5SHT7_9CRUS</name>
<dbReference type="GO" id="GO:0007165">
    <property type="term" value="P:signal transduction"/>
    <property type="evidence" value="ECO:0007669"/>
    <property type="project" value="InterPro"/>
</dbReference>
<dbReference type="PROSITE" id="PS50200">
    <property type="entry name" value="RA"/>
    <property type="match status" value="1"/>
</dbReference>
<feature type="compositionally biased region" description="Polar residues" evidence="1">
    <location>
        <begin position="215"/>
        <end position="229"/>
    </location>
</feature>
<gene>
    <name evidence="3" type="primary">RASSF8</name>
    <name evidence="3" type="ORF">Anas_11764</name>
</gene>
<organism evidence="3 4">
    <name type="scientific">Armadillidium nasatum</name>
    <dbReference type="NCBI Taxonomy" id="96803"/>
    <lineage>
        <taxon>Eukaryota</taxon>
        <taxon>Metazoa</taxon>
        <taxon>Ecdysozoa</taxon>
        <taxon>Arthropoda</taxon>
        <taxon>Crustacea</taxon>
        <taxon>Multicrustacea</taxon>
        <taxon>Malacostraca</taxon>
        <taxon>Eumalacostraca</taxon>
        <taxon>Peracarida</taxon>
        <taxon>Isopoda</taxon>
        <taxon>Oniscidea</taxon>
        <taxon>Crinocheta</taxon>
        <taxon>Armadillidiidae</taxon>
        <taxon>Armadillidium</taxon>
    </lineage>
</organism>
<feature type="compositionally biased region" description="Polar residues" evidence="1">
    <location>
        <begin position="442"/>
        <end position="456"/>
    </location>
</feature>
<feature type="compositionally biased region" description="Polar residues" evidence="1">
    <location>
        <begin position="659"/>
        <end position="677"/>
    </location>
</feature>
<dbReference type="Gene3D" id="3.10.20.90">
    <property type="entry name" value="Phosphatidylinositol 3-kinase Catalytic Subunit, Chain A, domain 1"/>
    <property type="match status" value="1"/>
</dbReference>
<feature type="compositionally biased region" description="Basic and acidic residues" evidence="1">
    <location>
        <begin position="359"/>
        <end position="369"/>
    </location>
</feature>
<evidence type="ECO:0000259" key="2">
    <source>
        <dbReference type="PROSITE" id="PS50200"/>
    </source>
</evidence>
<dbReference type="PANTHER" id="PTHR15286:SF6">
    <property type="entry name" value="GH01133P"/>
    <property type="match status" value="1"/>
</dbReference>
<dbReference type="AlphaFoldDB" id="A0A5N5SHT7"/>
<feature type="compositionally biased region" description="Polar residues" evidence="1">
    <location>
        <begin position="313"/>
        <end position="331"/>
    </location>
</feature>
<keyword evidence="4" id="KW-1185">Reference proteome</keyword>
<evidence type="ECO:0000313" key="3">
    <source>
        <dbReference type="EMBL" id="KAB7493696.1"/>
    </source>
</evidence>
<feature type="non-terminal residue" evidence="3">
    <location>
        <position position="677"/>
    </location>
</feature>
<accession>A0A5N5SHT7</accession>
<comment type="caution">
    <text evidence="3">The sequence shown here is derived from an EMBL/GenBank/DDBJ whole genome shotgun (WGS) entry which is preliminary data.</text>
</comment>
<feature type="compositionally biased region" description="Basic and acidic residues" evidence="1">
    <location>
        <begin position="393"/>
        <end position="411"/>
    </location>
</feature>
<dbReference type="SUPFAM" id="SSF54236">
    <property type="entry name" value="Ubiquitin-like"/>
    <property type="match status" value="1"/>
</dbReference>
<feature type="compositionally biased region" description="Basic and acidic residues" evidence="1">
    <location>
        <begin position="236"/>
        <end position="246"/>
    </location>
</feature>
<feature type="domain" description="Ras-associating" evidence="2">
    <location>
        <begin position="1"/>
        <end position="62"/>
    </location>
</feature>
<evidence type="ECO:0000313" key="4">
    <source>
        <dbReference type="Proteomes" id="UP000326759"/>
    </source>
</evidence>